<dbReference type="Proteomes" id="UP000807353">
    <property type="component" value="Unassembled WGS sequence"/>
</dbReference>
<dbReference type="OrthoDB" id="2638860at2759"/>
<keyword evidence="1" id="KW-0472">Membrane</keyword>
<keyword evidence="1" id="KW-0812">Transmembrane</keyword>
<feature type="transmembrane region" description="Helical" evidence="1">
    <location>
        <begin position="24"/>
        <end position="48"/>
    </location>
</feature>
<feature type="transmembrane region" description="Helical" evidence="1">
    <location>
        <begin position="68"/>
        <end position="89"/>
    </location>
</feature>
<name>A0A9P6CGG5_9AGAR</name>
<dbReference type="AlphaFoldDB" id="A0A9P6CGG5"/>
<proteinExistence type="predicted"/>
<feature type="transmembrane region" description="Helical" evidence="1">
    <location>
        <begin position="155"/>
        <end position="175"/>
    </location>
</feature>
<reference evidence="2" key="1">
    <citation type="submission" date="2020-11" db="EMBL/GenBank/DDBJ databases">
        <authorList>
            <consortium name="DOE Joint Genome Institute"/>
            <person name="Ahrendt S."/>
            <person name="Riley R."/>
            <person name="Andreopoulos W."/>
            <person name="Labutti K."/>
            <person name="Pangilinan J."/>
            <person name="Ruiz-Duenas F.J."/>
            <person name="Barrasa J.M."/>
            <person name="Sanchez-Garcia M."/>
            <person name="Camarero S."/>
            <person name="Miyauchi S."/>
            <person name="Serrano A."/>
            <person name="Linde D."/>
            <person name="Babiker R."/>
            <person name="Drula E."/>
            <person name="Ayuso-Fernandez I."/>
            <person name="Pacheco R."/>
            <person name="Padilla G."/>
            <person name="Ferreira P."/>
            <person name="Barriuso J."/>
            <person name="Kellner H."/>
            <person name="Castanera R."/>
            <person name="Alfaro M."/>
            <person name="Ramirez L."/>
            <person name="Pisabarro A.G."/>
            <person name="Kuo A."/>
            <person name="Tritt A."/>
            <person name="Lipzen A."/>
            <person name="He G."/>
            <person name="Yan M."/>
            <person name="Ng V."/>
            <person name="Cullen D."/>
            <person name="Martin F."/>
            <person name="Rosso M.-N."/>
            <person name="Henrissat B."/>
            <person name="Hibbett D."/>
            <person name="Martinez A.T."/>
            <person name="Grigoriev I.V."/>
        </authorList>
    </citation>
    <scope>NUCLEOTIDE SEQUENCE</scope>
    <source>
        <strain evidence="2">CBS 247.69</strain>
    </source>
</reference>
<keyword evidence="3" id="KW-1185">Reference proteome</keyword>
<sequence length="241" mass="27057">MSTCIGILLIRLLAMYDNPRRLKVGLSLAFFVEIIVLSVMIVVGTYSLEVATYPVPSAVECLPKDVPTWFPAWWVPIILFDFMLFVFAVRIGLRHVRETQCLHRRGGGLNQVAGGVRWGKQKDRSSGGKERMGPPAFITKTERVSMVEVMLRDSILYYLVLLSINVLNALVWLGMNVFSISAVCIMGCRMILNLRHAFYQPGAGEASVKGANLDMEDMDVEGMLRDIEEIEEVNRLNSTLE</sequence>
<evidence type="ECO:0000313" key="3">
    <source>
        <dbReference type="Proteomes" id="UP000807353"/>
    </source>
</evidence>
<protein>
    <submittedName>
        <fullName evidence="2">Uncharacterized protein</fullName>
    </submittedName>
</protein>
<gene>
    <name evidence="2" type="ORF">BDZ94DRAFT_1299385</name>
</gene>
<keyword evidence="1" id="KW-1133">Transmembrane helix</keyword>
<comment type="caution">
    <text evidence="2">The sequence shown here is derived from an EMBL/GenBank/DDBJ whole genome shotgun (WGS) entry which is preliminary data.</text>
</comment>
<organism evidence="2 3">
    <name type="scientific">Collybia nuda</name>
    <dbReference type="NCBI Taxonomy" id="64659"/>
    <lineage>
        <taxon>Eukaryota</taxon>
        <taxon>Fungi</taxon>
        <taxon>Dikarya</taxon>
        <taxon>Basidiomycota</taxon>
        <taxon>Agaricomycotina</taxon>
        <taxon>Agaricomycetes</taxon>
        <taxon>Agaricomycetidae</taxon>
        <taxon>Agaricales</taxon>
        <taxon>Tricholomatineae</taxon>
        <taxon>Clitocybaceae</taxon>
        <taxon>Collybia</taxon>
    </lineage>
</organism>
<evidence type="ECO:0000313" key="2">
    <source>
        <dbReference type="EMBL" id="KAF9461230.1"/>
    </source>
</evidence>
<dbReference type="EMBL" id="MU150287">
    <property type="protein sequence ID" value="KAF9461230.1"/>
    <property type="molecule type" value="Genomic_DNA"/>
</dbReference>
<accession>A0A9P6CGG5</accession>
<evidence type="ECO:0000256" key="1">
    <source>
        <dbReference type="SAM" id="Phobius"/>
    </source>
</evidence>